<feature type="signal peptide" evidence="2">
    <location>
        <begin position="1"/>
        <end position="15"/>
    </location>
</feature>
<evidence type="ECO:0000313" key="3">
    <source>
        <dbReference type="EMBL" id="KAL3235142.1"/>
    </source>
</evidence>
<keyword evidence="1" id="KW-0472">Membrane</keyword>
<keyword evidence="1" id="KW-1133">Transmembrane helix</keyword>
<feature type="chain" id="PRO_5045674300" evidence="2">
    <location>
        <begin position="16"/>
        <end position="321"/>
    </location>
</feature>
<accession>A0ABR4P0M2</accession>
<dbReference type="EMBL" id="JBEVYD010000002">
    <property type="protein sequence ID" value="KAL3235142.1"/>
    <property type="molecule type" value="Genomic_DNA"/>
</dbReference>
<keyword evidence="2" id="KW-0732">Signal</keyword>
<keyword evidence="4" id="KW-1185">Reference proteome</keyword>
<protein>
    <submittedName>
        <fullName evidence="3">Uncharacterized protein</fullName>
    </submittedName>
</protein>
<evidence type="ECO:0000256" key="1">
    <source>
        <dbReference type="SAM" id="Phobius"/>
    </source>
</evidence>
<name>A0ABR4P0M2_9SACH</name>
<reference evidence="3 4" key="1">
    <citation type="submission" date="2024-05" db="EMBL/GenBank/DDBJ databases">
        <title>Long read based assembly of the Candida bracarensis genome reveals expanded adhesin content.</title>
        <authorList>
            <person name="Marcet-Houben M."/>
            <person name="Ksiezopolska E."/>
            <person name="Gabaldon T."/>
        </authorList>
    </citation>
    <scope>NUCLEOTIDE SEQUENCE [LARGE SCALE GENOMIC DNA]</scope>
    <source>
        <strain evidence="3 4">CBM6</strain>
    </source>
</reference>
<sequence>MKLVYFLLFPLTVFSMLVDVFDVQETTPFDFNKFEILSNRLAIENNNTEAARLSLLTGLFDKNVLSIVTLTNLSTSVTDTLQKNLALFHLTHKHNISMNSVRIEASLMEKMEEEHIIRNAHAVDTLVQEMKSTSNIFQKGVIGLTNMLCYNYLKYYQWKLGNIRLQNSIMGSPDTEAQEIQELYTVYMKVDTMTLYVRTMLERLQSTGISKFMDVVVIPLEGYDCTIRQVVDCYKKRRHNEVCKAKETKCLDSLMEISFMGVLFPIPVVVLYNACFTVGGILCAIGVYTFLVLLTQLTINQFLFLLLQQIKKDCLKWLLKE</sequence>
<dbReference type="Proteomes" id="UP001623330">
    <property type="component" value="Unassembled WGS sequence"/>
</dbReference>
<evidence type="ECO:0000256" key="2">
    <source>
        <dbReference type="SAM" id="SignalP"/>
    </source>
</evidence>
<proteinExistence type="predicted"/>
<feature type="transmembrane region" description="Helical" evidence="1">
    <location>
        <begin position="270"/>
        <end position="294"/>
    </location>
</feature>
<evidence type="ECO:0000313" key="4">
    <source>
        <dbReference type="Proteomes" id="UP001623330"/>
    </source>
</evidence>
<keyword evidence="1" id="KW-0812">Transmembrane</keyword>
<comment type="caution">
    <text evidence="3">The sequence shown here is derived from an EMBL/GenBank/DDBJ whole genome shotgun (WGS) entry which is preliminary data.</text>
</comment>
<organism evidence="3 4">
    <name type="scientific">Nakaseomyces bracarensis</name>
    <dbReference type="NCBI Taxonomy" id="273131"/>
    <lineage>
        <taxon>Eukaryota</taxon>
        <taxon>Fungi</taxon>
        <taxon>Dikarya</taxon>
        <taxon>Ascomycota</taxon>
        <taxon>Saccharomycotina</taxon>
        <taxon>Saccharomycetes</taxon>
        <taxon>Saccharomycetales</taxon>
        <taxon>Saccharomycetaceae</taxon>
        <taxon>Nakaseomyces</taxon>
    </lineage>
</organism>
<gene>
    <name evidence="3" type="ORF">RNJ44_02930</name>
</gene>